<evidence type="ECO:0000313" key="17">
    <source>
        <dbReference type="EMBL" id="WQQ19886.1"/>
    </source>
</evidence>
<dbReference type="InterPro" id="IPR003353">
    <property type="entry name" value="PTS_IIB_fruc"/>
</dbReference>
<dbReference type="AlphaFoldDB" id="A0A449AJA5"/>
<dbReference type="SUPFAM" id="SSF55804">
    <property type="entry name" value="Phoshotransferase/anion transport protein"/>
    <property type="match status" value="1"/>
</dbReference>
<dbReference type="CDD" id="cd00211">
    <property type="entry name" value="PTS_IIA_fru"/>
    <property type="match status" value="1"/>
</dbReference>
<dbReference type="EMBL" id="CP141046">
    <property type="protein sequence ID" value="WQQ19886.1"/>
    <property type="molecule type" value="Genomic_DNA"/>
</dbReference>
<keyword evidence="9" id="KW-0418">Kinase</keyword>
<dbReference type="EMBL" id="LR214986">
    <property type="protein sequence ID" value="VEU65012.1"/>
    <property type="molecule type" value="Genomic_DNA"/>
</dbReference>
<evidence type="ECO:0000256" key="7">
    <source>
        <dbReference type="ARBA" id="ARBA00022683"/>
    </source>
</evidence>
<dbReference type="NCBIfam" id="TIGR00829">
    <property type="entry name" value="FRU"/>
    <property type="match status" value="1"/>
</dbReference>
<keyword evidence="5" id="KW-0762">Sugar transport</keyword>
<evidence type="ECO:0000256" key="1">
    <source>
        <dbReference type="ARBA" id="ARBA00004429"/>
    </source>
</evidence>
<dbReference type="Pfam" id="PF00359">
    <property type="entry name" value="PTS_EIIA_2"/>
    <property type="match status" value="1"/>
</dbReference>
<dbReference type="GeneID" id="74932298"/>
<dbReference type="InterPro" id="IPR002178">
    <property type="entry name" value="PTS_EIIA_type-2_dom"/>
</dbReference>
<dbReference type="Proteomes" id="UP001327314">
    <property type="component" value="Chromosome"/>
</dbReference>
<feature type="transmembrane region" description="Helical" evidence="12">
    <location>
        <begin position="466"/>
        <end position="499"/>
    </location>
</feature>
<dbReference type="Pfam" id="PF02378">
    <property type="entry name" value="PTS_EIIC"/>
    <property type="match status" value="1"/>
</dbReference>
<evidence type="ECO:0000313" key="18">
    <source>
        <dbReference type="Proteomes" id="UP000289506"/>
    </source>
</evidence>
<feature type="transmembrane region" description="Helical" evidence="12">
    <location>
        <begin position="426"/>
        <end position="445"/>
    </location>
</feature>
<accession>A0A449AJA5</accession>
<keyword evidence="3" id="KW-1003">Cell membrane</keyword>
<feature type="transmembrane region" description="Helical" evidence="12">
    <location>
        <begin position="505"/>
        <end position="523"/>
    </location>
</feature>
<dbReference type="CDD" id="cd05569">
    <property type="entry name" value="PTS_IIB_fructose"/>
    <property type="match status" value="1"/>
</dbReference>
<evidence type="ECO:0000256" key="11">
    <source>
        <dbReference type="ARBA" id="ARBA00023136"/>
    </source>
</evidence>
<organism evidence="16 18">
    <name type="scientific">Mycoplasmopsis cynos</name>
    <dbReference type="NCBI Taxonomy" id="171284"/>
    <lineage>
        <taxon>Bacteria</taxon>
        <taxon>Bacillati</taxon>
        <taxon>Mycoplasmatota</taxon>
        <taxon>Mycoplasmoidales</taxon>
        <taxon>Metamycoplasmataceae</taxon>
        <taxon>Mycoplasmopsis</taxon>
    </lineage>
</organism>
<feature type="transmembrane region" description="Helical" evidence="12">
    <location>
        <begin position="611"/>
        <end position="630"/>
    </location>
</feature>
<dbReference type="Pfam" id="PF02302">
    <property type="entry name" value="PTS_IIB"/>
    <property type="match status" value="1"/>
</dbReference>
<evidence type="ECO:0000313" key="19">
    <source>
        <dbReference type="Proteomes" id="UP001327314"/>
    </source>
</evidence>
<dbReference type="PROSITE" id="PS51094">
    <property type="entry name" value="PTS_EIIA_TYPE_2"/>
    <property type="match status" value="1"/>
</dbReference>
<dbReference type="PANTHER" id="PTHR30505:SF0">
    <property type="entry name" value="FRUCTOSE-LIKE PTS SYSTEM EIIBC COMPONENT-RELATED"/>
    <property type="match status" value="1"/>
</dbReference>
<dbReference type="PROSITE" id="PS51104">
    <property type="entry name" value="PTS_EIIC_TYPE_2"/>
    <property type="match status" value="1"/>
</dbReference>
<dbReference type="GO" id="GO:0022877">
    <property type="term" value="F:protein-N(PI)-phosphohistidine-fructose phosphotransferase system transporter activity"/>
    <property type="evidence" value="ECO:0007669"/>
    <property type="project" value="InterPro"/>
</dbReference>
<dbReference type="Gene3D" id="3.40.50.2300">
    <property type="match status" value="1"/>
</dbReference>
<feature type="transmembrane region" description="Helical" evidence="12">
    <location>
        <begin position="384"/>
        <end position="406"/>
    </location>
</feature>
<evidence type="ECO:0000259" key="15">
    <source>
        <dbReference type="PROSITE" id="PS51104"/>
    </source>
</evidence>
<evidence type="ECO:0000256" key="4">
    <source>
        <dbReference type="ARBA" id="ARBA00022553"/>
    </source>
</evidence>
<keyword evidence="2" id="KW-0813">Transport</keyword>
<dbReference type="InterPro" id="IPR004715">
    <property type="entry name" value="PTS_IIA_fruc"/>
</dbReference>
<keyword evidence="11 12" id="KW-0472">Membrane</keyword>
<geneLocation type="plasmid" evidence="16 18">
    <name>13</name>
</geneLocation>
<dbReference type="RefSeq" id="WP_015287612.1">
    <property type="nucleotide sequence ID" value="NZ_CP141045.1"/>
</dbReference>
<dbReference type="SUPFAM" id="SSF52794">
    <property type="entry name" value="PTS system IIB component-like"/>
    <property type="match status" value="1"/>
</dbReference>
<comment type="subcellular location">
    <subcellularLocation>
        <location evidence="1">Cell inner membrane</location>
        <topology evidence="1">Multi-pass membrane protein</topology>
    </subcellularLocation>
</comment>
<dbReference type="GO" id="GO:0005351">
    <property type="term" value="F:carbohydrate:proton symporter activity"/>
    <property type="evidence" value="ECO:0007669"/>
    <property type="project" value="InterPro"/>
</dbReference>
<reference evidence="17 19" key="2">
    <citation type="submission" date="2023-12" db="EMBL/GenBank/DDBJ databases">
        <title>Hybrid Genome Assemblies of Mycoplasma cynos and Mycoplasma felis isolated from Dogs and Cats with Infectious Respiratory Disease.</title>
        <authorList>
            <person name="Framst I."/>
            <person name="Cai H."/>
            <person name="Ramesh P."/>
            <person name="Maboni G."/>
        </authorList>
    </citation>
    <scope>NUCLEOTIDE SEQUENCE [LARGE SCALE GENOMIC DNA]</scope>
    <source>
        <strain evidence="17 19">30510</strain>
    </source>
</reference>
<dbReference type="InterPro" id="IPR003501">
    <property type="entry name" value="PTS_EIIB_2/3"/>
</dbReference>
<dbReference type="NCBIfam" id="TIGR01427">
    <property type="entry name" value="PTS_IIC_fructo"/>
    <property type="match status" value="1"/>
</dbReference>
<sequence length="698" mass="75638">MQLRDLFHEDLIFLNKKSRTKKGVLKFFSDELFKKGYANSSSKVLNLFLNREEQGSTGIGDKIAMPHLGDDAILKSTLIFAKVDNLDWNSVDNQPVSFIFGIALSKDKRQAGHIEIIQKLSTLLINPNFVIELNNVTSKDEFLNVIKKYETIEDQKNEQVVKELTNQNHYDIVAVTACPTGIAHTFLAKEKLIEEAKKMNISIKVETQGTEGIQNKLTHEDILNAKGVLLATDREIEKDKFADATNVLEISTQKAIHDARTQIQALLDNKGKRLKIAKGQSSSSDGEMTFDGFAGKMRRSLMSGISHMLPFIVFGGILIALGFLIDIIIASSSGVDINSKNFLSTFGFGHPVAKIVFDLGKVGLSFAVPILAAYIAFSLVGRQGLLPGFVVGAISSGTLSGSYGFLKNAIASSGVADPDKFLGTGSGFIGGIFGAFFAAAMVIVFSKYIFGKLPKSLQGIKNILFIPLFGTLTIAVLFWIVNIALIFINLGLVLFLQIFENRRELAWILGLILGAMMAIDLGGPINKAAYIFGTLTIANGHSTISMAAVMASGMVPPLGISLSMFINKKLWTNEELESGKYSNILFGLSFISEGAIPYTGRNPKVLVPSNIIGGAVAGIVSAALGVNIIAPHGGIFVSFLARTDLFNDFALSAGLGIVFWILAIIIGAITQAGAIILFSHLNKKYPNWTKIFIKKKRA</sequence>
<dbReference type="NCBIfam" id="TIGR00848">
    <property type="entry name" value="fruA"/>
    <property type="match status" value="1"/>
</dbReference>
<dbReference type="InterPro" id="IPR016152">
    <property type="entry name" value="PTrfase/Anion_transptr"/>
</dbReference>
<protein>
    <submittedName>
        <fullName evidence="17">Fructose-specific PTS transporter subunit EIIC</fullName>
    </submittedName>
    <submittedName>
        <fullName evidence="16">PTS system protein</fullName>
    </submittedName>
</protein>
<evidence type="ECO:0000256" key="9">
    <source>
        <dbReference type="ARBA" id="ARBA00022777"/>
    </source>
</evidence>
<evidence type="ECO:0000259" key="13">
    <source>
        <dbReference type="PROSITE" id="PS51094"/>
    </source>
</evidence>
<feature type="domain" description="PTS EIIC type-2" evidence="15">
    <location>
        <begin position="297"/>
        <end position="688"/>
    </location>
</feature>
<dbReference type="GO" id="GO:0005886">
    <property type="term" value="C:plasma membrane"/>
    <property type="evidence" value="ECO:0007669"/>
    <property type="project" value="UniProtKB-SubCell"/>
</dbReference>
<evidence type="ECO:0000259" key="14">
    <source>
        <dbReference type="PROSITE" id="PS51099"/>
    </source>
</evidence>
<gene>
    <name evidence="16" type="primary">fruA</name>
    <name evidence="16" type="ORF">NCTC10142_00788</name>
    <name evidence="17" type="ORF">RRG46_03535</name>
</gene>
<evidence type="ECO:0000256" key="2">
    <source>
        <dbReference type="ARBA" id="ARBA00022448"/>
    </source>
</evidence>
<feature type="transmembrane region" description="Helical" evidence="12">
    <location>
        <begin position="650"/>
        <end position="678"/>
    </location>
</feature>
<keyword evidence="8 12" id="KW-0812">Transmembrane</keyword>
<dbReference type="InterPro" id="IPR036095">
    <property type="entry name" value="PTS_EIIB-like_sf"/>
</dbReference>
<feature type="transmembrane region" description="Helical" evidence="12">
    <location>
        <begin position="544"/>
        <end position="566"/>
    </location>
</feature>
<keyword evidence="6" id="KW-0808">Transferase</keyword>
<evidence type="ECO:0000313" key="16">
    <source>
        <dbReference type="EMBL" id="VEU65012.1"/>
    </source>
</evidence>
<dbReference type="OMA" id="PAFMVGS"/>
<feature type="transmembrane region" description="Helical" evidence="12">
    <location>
        <begin position="308"/>
        <end position="335"/>
    </location>
</feature>
<dbReference type="InterPro" id="IPR050864">
    <property type="entry name" value="Bacterial_PTS_Sugar_Transport"/>
</dbReference>
<evidence type="ECO:0000256" key="10">
    <source>
        <dbReference type="ARBA" id="ARBA00022989"/>
    </source>
</evidence>
<dbReference type="InterPro" id="IPR006327">
    <property type="entry name" value="PTS_IIC_fruc"/>
</dbReference>
<dbReference type="InterPro" id="IPR013014">
    <property type="entry name" value="PTS_EIIC_2"/>
</dbReference>
<proteinExistence type="predicted"/>
<dbReference type="GO" id="GO:0016301">
    <property type="term" value="F:kinase activity"/>
    <property type="evidence" value="ECO:0007669"/>
    <property type="project" value="UniProtKB-KW"/>
</dbReference>
<keyword evidence="16" id="KW-0614">Plasmid</keyword>
<feature type="domain" description="PTS EIIA type-2" evidence="13">
    <location>
        <begin position="5"/>
        <end position="149"/>
    </location>
</feature>
<evidence type="ECO:0000256" key="3">
    <source>
        <dbReference type="ARBA" id="ARBA00022475"/>
    </source>
</evidence>
<evidence type="ECO:0000256" key="8">
    <source>
        <dbReference type="ARBA" id="ARBA00022692"/>
    </source>
</evidence>
<dbReference type="GO" id="GO:0090563">
    <property type="term" value="F:protein-phosphocysteine-sugar phosphotransferase activity"/>
    <property type="evidence" value="ECO:0007669"/>
    <property type="project" value="TreeGrafter"/>
</dbReference>
<evidence type="ECO:0000256" key="12">
    <source>
        <dbReference type="SAM" id="Phobius"/>
    </source>
</evidence>
<dbReference type="InterPro" id="IPR013011">
    <property type="entry name" value="PTS_EIIB_2"/>
</dbReference>
<reference evidence="16 18" key="1">
    <citation type="submission" date="2019-01" db="EMBL/GenBank/DDBJ databases">
        <authorList>
            <consortium name="Pathogen Informatics"/>
        </authorList>
    </citation>
    <scope>NUCLEOTIDE SEQUENCE [LARGE SCALE GENOMIC DNA]</scope>
    <source>
        <strain evidence="16 18">NCTC10142</strain>
        <plasmid evidence="18">13</plasmid>
    </source>
</reference>
<dbReference type="GO" id="GO:0009401">
    <property type="term" value="P:phosphoenolpyruvate-dependent sugar phosphotransferase system"/>
    <property type="evidence" value="ECO:0007669"/>
    <property type="project" value="UniProtKB-KW"/>
</dbReference>
<dbReference type="Proteomes" id="UP000289506">
    <property type="component" value="Plasmid 13"/>
</dbReference>
<keyword evidence="7" id="KW-0598">Phosphotransferase system</keyword>
<dbReference type="InterPro" id="IPR003352">
    <property type="entry name" value="PTS_EIIC"/>
</dbReference>
<evidence type="ECO:0000256" key="5">
    <source>
        <dbReference type="ARBA" id="ARBA00022597"/>
    </source>
</evidence>
<evidence type="ECO:0000256" key="6">
    <source>
        <dbReference type="ARBA" id="ARBA00022679"/>
    </source>
</evidence>
<name>A0A449AJA5_9BACT</name>
<feature type="transmembrane region" description="Helical" evidence="12">
    <location>
        <begin position="581"/>
        <end position="599"/>
    </location>
</feature>
<dbReference type="PANTHER" id="PTHR30505">
    <property type="entry name" value="FRUCTOSE-LIKE PERMEASE"/>
    <property type="match status" value="1"/>
</dbReference>
<dbReference type="Gene3D" id="3.40.930.10">
    <property type="entry name" value="Mannitol-specific EII, Chain A"/>
    <property type="match status" value="1"/>
</dbReference>
<feature type="domain" description="PTS EIIB type-2" evidence="14">
    <location>
        <begin position="172"/>
        <end position="268"/>
    </location>
</feature>
<dbReference type="PROSITE" id="PS51099">
    <property type="entry name" value="PTS_EIIB_TYPE_2"/>
    <property type="match status" value="1"/>
</dbReference>
<keyword evidence="10 12" id="KW-1133">Transmembrane helix</keyword>
<keyword evidence="4" id="KW-0597">Phosphoprotein</keyword>
<feature type="transmembrane region" description="Helical" evidence="12">
    <location>
        <begin position="355"/>
        <end position="377"/>
    </location>
</feature>